<dbReference type="InterPro" id="IPR017946">
    <property type="entry name" value="PLC-like_Pdiesterase_TIM-brl"/>
</dbReference>
<name>A0A927BV42_9BACL</name>
<protein>
    <submittedName>
        <fullName evidence="2">Glycerophosphodiester phosphodiesterase</fullName>
    </submittedName>
</protein>
<comment type="caution">
    <text evidence="2">The sequence shown here is derived from an EMBL/GenBank/DDBJ whole genome shotgun (WGS) entry which is preliminary data.</text>
</comment>
<dbReference type="Gene3D" id="3.20.20.190">
    <property type="entry name" value="Phosphatidylinositol (PI) phosphodiesterase"/>
    <property type="match status" value="1"/>
</dbReference>
<dbReference type="RefSeq" id="WP_190918117.1">
    <property type="nucleotide sequence ID" value="NZ_JACXIZ010000020.1"/>
</dbReference>
<dbReference type="SUPFAM" id="SSF51695">
    <property type="entry name" value="PLC-like phosphodiesterases"/>
    <property type="match status" value="1"/>
</dbReference>
<sequence length="262" mass="29458">MMQCCAHRGASGEAPENTMAAIQRALAHPFVQWIELDVQLTADGEVVVMHDETVNRTTNGRGKVREMTLERLRRLDAGSWYGRVFKGERIPTLEEVLQATVGRCRLNIELKTYADSTAALAAKVVPMLAKHGLEHDTIVTSFDARALRLVREHSESVRTGWIVSEPPPDLTARLRDLDSTFLSLSYKHVASARLDELRAAGVEVMIWTVNSAAHLQRLAQLERDLMLCTNYPARYGLAVLHGADSTARRSAIWRPFFTRRRQ</sequence>
<dbReference type="Proteomes" id="UP000621560">
    <property type="component" value="Unassembled WGS sequence"/>
</dbReference>
<dbReference type="PANTHER" id="PTHR46211:SF1">
    <property type="entry name" value="GLYCEROPHOSPHODIESTER PHOSPHODIESTERASE, CYTOPLASMIC"/>
    <property type="match status" value="1"/>
</dbReference>
<dbReference type="Pfam" id="PF03009">
    <property type="entry name" value="GDPD"/>
    <property type="match status" value="1"/>
</dbReference>
<evidence type="ECO:0000259" key="1">
    <source>
        <dbReference type="PROSITE" id="PS51704"/>
    </source>
</evidence>
<gene>
    <name evidence="2" type="ORF">IDH44_12535</name>
</gene>
<organism evidence="2 3">
    <name type="scientific">Paenibacillus sabuli</name>
    <dbReference type="NCBI Taxonomy" id="2772509"/>
    <lineage>
        <taxon>Bacteria</taxon>
        <taxon>Bacillati</taxon>
        <taxon>Bacillota</taxon>
        <taxon>Bacilli</taxon>
        <taxon>Bacillales</taxon>
        <taxon>Paenibacillaceae</taxon>
        <taxon>Paenibacillus</taxon>
    </lineage>
</organism>
<proteinExistence type="predicted"/>
<reference evidence="2" key="1">
    <citation type="submission" date="2020-09" db="EMBL/GenBank/DDBJ databases">
        <title>A novel bacterium of genus Paenibacillus, isolated from South China Sea.</title>
        <authorList>
            <person name="Huang H."/>
            <person name="Mo K."/>
            <person name="Hu Y."/>
        </authorList>
    </citation>
    <scope>NUCLEOTIDE SEQUENCE</scope>
    <source>
        <strain evidence="2">IB182496</strain>
    </source>
</reference>
<feature type="domain" description="GP-PDE" evidence="1">
    <location>
        <begin position="2"/>
        <end position="239"/>
    </location>
</feature>
<dbReference type="InterPro" id="IPR030395">
    <property type="entry name" value="GP_PDE_dom"/>
</dbReference>
<evidence type="ECO:0000313" key="3">
    <source>
        <dbReference type="Proteomes" id="UP000621560"/>
    </source>
</evidence>
<dbReference type="PROSITE" id="PS51704">
    <property type="entry name" value="GP_PDE"/>
    <property type="match status" value="1"/>
</dbReference>
<dbReference type="PANTHER" id="PTHR46211">
    <property type="entry name" value="GLYCEROPHOSPHORYL DIESTER PHOSPHODIESTERASE"/>
    <property type="match status" value="1"/>
</dbReference>
<dbReference type="EMBL" id="JACXIZ010000020">
    <property type="protein sequence ID" value="MBD2846024.1"/>
    <property type="molecule type" value="Genomic_DNA"/>
</dbReference>
<evidence type="ECO:0000313" key="2">
    <source>
        <dbReference type="EMBL" id="MBD2846024.1"/>
    </source>
</evidence>
<dbReference type="AlphaFoldDB" id="A0A927BV42"/>
<accession>A0A927BV42</accession>
<dbReference type="GO" id="GO:0006629">
    <property type="term" value="P:lipid metabolic process"/>
    <property type="evidence" value="ECO:0007669"/>
    <property type="project" value="InterPro"/>
</dbReference>
<dbReference type="GO" id="GO:0008081">
    <property type="term" value="F:phosphoric diester hydrolase activity"/>
    <property type="evidence" value="ECO:0007669"/>
    <property type="project" value="InterPro"/>
</dbReference>
<keyword evidence="3" id="KW-1185">Reference proteome</keyword>